<name>A0A7M7IZS2_VARDE</name>
<dbReference type="GeneID" id="111243133"/>
<protein>
    <submittedName>
        <fullName evidence="1">Uncharacterized protein</fullName>
    </submittedName>
</protein>
<dbReference type="EnsemblMetazoa" id="XM_022788243">
    <property type="protein sequence ID" value="XP_022643978"/>
    <property type="gene ID" value="LOC111243133"/>
</dbReference>
<dbReference type="AlphaFoldDB" id="A0A7M7IZS2"/>
<dbReference type="OrthoDB" id="3437960at2759"/>
<proteinExistence type="predicted"/>
<evidence type="ECO:0000313" key="1">
    <source>
        <dbReference type="EnsemblMetazoa" id="XP_022643978"/>
    </source>
</evidence>
<keyword evidence="2" id="KW-1185">Reference proteome</keyword>
<dbReference type="KEGG" id="vde:111243133"/>
<accession>A0A7M7IZS2</accession>
<reference evidence="1" key="1">
    <citation type="submission" date="2021-01" db="UniProtKB">
        <authorList>
            <consortium name="EnsemblMetazoa"/>
        </authorList>
    </citation>
    <scope>IDENTIFICATION</scope>
</reference>
<organism evidence="1 2">
    <name type="scientific">Varroa destructor</name>
    <name type="common">Honeybee mite</name>
    <dbReference type="NCBI Taxonomy" id="109461"/>
    <lineage>
        <taxon>Eukaryota</taxon>
        <taxon>Metazoa</taxon>
        <taxon>Ecdysozoa</taxon>
        <taxon>Arthropoda</taxon>
        <taxon>Chelicerata</taxon>
        <taxon>Arachnida</taxon>
        <taxon>Acari</taxon>
        <taxon>Parasitiformes</taxon>
        <taxon>Mesostigmata</taxon>
        <taxon>Gamasina</taxon>
        <taxon>Dermanyssoidea</taxon>
        <taxon>Varroidae</taxon>
        <taxon>Varroa</taxon>
    </lineage>
</organism>
<dbReference type="Proteomes" id="UP000594260">
    <property type="component" value="Unplaced"/>
</dbReference>
<evidence type="ECO:0000313" key="2">
    <source>
        <dbReference type="Proteomes" id="UP000594260"/>
    </source>
</evidence>
<dbReference type="InParanoid" id="A0A7M7IZS2"/>
<sequence>MLNSLWPRDLYRFHNVFICSCSRSWLVLATSNRWHWLCLDVRIFFILTMKMMRGSKSEEQSPLDKTQCPQCDKFPCDCKDNEKEKDIEEHSSDGASDSGFEMKAVRQTGEGRSDLVGTGGPQFNLFSNLMLDQMMLASYQQQMSVFMPPALRALKMFQEGGFALPTPP</sequence>
<dbReference type="RefSeq" id="XP_022643978.1">
    <property type="nucleotide sequence ID" value="XM_022788243.1"/>
</dbReference>